<dbReference type="AlphaFoldDB" id="A0A6L7GAB3"/>
<name>A0A6L7GAB3_9RHOB</name>
<dbReference type="Gene3D" id="3.20.20.370">
    <property type="entry name" value="Glycoside hydrolase/deacetylase"/>
    <property type="match status" value="1"/>
</dbReference>
<dbReference type="GO" id="GO:0005975">
    <property type="term" value="P:carbohydrate metabolic process"/>
    <property type="evidence" value="ECO:0007669"/>
    <property type="project" value="InterPro"/>
</dbReference>
<reference evidence="2 3" key="1">
    <citation type="submission" date="2019-12" db="EMBL/GenBank/DDBJ databases">
        <authorList>
            <person name="Li M."/>
        </authorList>
    </citation>
    <scope>NUCLEOTIDE SEQUENCE [LARGE SCALE GENOMIC DNA]</scope>
    <source>
        <strain evidence="2 3">GBMRC 2024</strain>
    </source>
</reference>
<evidence type="ECO:0000256" key="1">
    <source>
        <dbReference type="SAM" id="MobiDB-lite"/>
    </source>
</evidence>
<keyword evidence="3" id="KW-1185">Reference proteome</keyword>
<feature type="compositionally biased region" description="Low complexity" evidence="1">
    <location>
        <begin position="152"/>
        <end position="165"/>
    </location>
</feature>
<organism evidence="2 3">
    <name type="scientific">Pseudooceanicola albus</name>
    <dbReference type="NCBI Taxonomy" id="2692189"/>
    <lineage>
        <taxon>Bacteria</taxon>
        <taxon>Pseudomonadati</taxon>
        <taxon>Pseudomonadota</taxon>
        <taxon>Alphaproteobacteria</taxon>
        <taxon>Rhodobacterales</taxon>
        <taxon>Paracoccaceae</taxon>
        <taxon>Pseudooceanicola</taxon>
    </lineage>
</organism>
<dbReference type="Proteomes" id="UP000477911">
    <property type="component" value="Unassembled WGS sequence"/>
</dbReference>
<protein>
    <submittedName>
        <fullName evidence="2">Uncharacterized protein</fullName>
    </submittedName>
</protein>
<gene>
    <name evidence="2" type="ORF">GR170_22565</name>
</gene>
<comment type="caution">
    <text evidence="2">The sequence shown here is derived from an EMBL/GenBank/DDBJ whole genome shotgun (WGS) entry which is preliminary data.</text>
</comment>
<evidence type="ECO:0000313" key="2">
    <source>
        <dbReference type="EMBL" id="MXN20622.1"/>
    </source>
</evidence>
<proteinExistence type="predicted"/>
<dbReference type="InterPro" id="IPR011330">
    <property type="entry name" value="Glyco_hydro/deAcase_b/a-brl"/>
</dbReference>
<dbReference type="EMBL" id="WUMU01000033">
    <property type="protein sequence ID" value="MXN20622.1"/>
    <property type="molecule type" value="Genomic_DNA"/>
</dbReference>
<feature type="region of interest" description="Disordered" evidence="1">
    <location>
        <begin position="67"/>
        <end position="255"/>
    </location>
</feature>
<dbReference type="RefSeq" id="WP_160896746.1">
    <property type="nucleotide sequence ID" value="NZ_WUMU01000033.1"/>
</dbReference>
<dbReference type="SUPFAM" id="SSF88713">
    <property type="entry name" value="Glycoside hydrolase/deacetylase"/>
    <property type="match status" value="1"/>
</dbReference>
<accession>A0A6L7GAB3</accession>
<sequence length="477" mass="46759">MNMGSGIGVGMRGGLRAGLLWGSLLGLALLAYGGAQLPPPGQQQRAIAAGLAAELARHALSRAEAPVAPVPPVDSPATGPVAGQIATGAEPEPEPEVSAPDDGKVVLAPGKPPAGLPAAREVAPGVPAPQEIETDAPEAPLPDPVTAPAETGAPALPGRAGAPGRPLDPETVPRQVPGLKITGSAPAQKAAGPAVTSELGAELAAGPPGGSGADSRALLPETERAQPEDRPALPVPEEAPEAPPAHGTAQHGTAARPETPMIALSAPAAPAVSDALPGIGGRAMAAEPALKANAAPPVAADGRPQLALVLVPETEAVLSGLRAFDGPLALVLDPAQPGVTAAMRRLRAAGREVVIGPVSGRPAGWIAALPAAVAVLETAPDPLDSAALDALAASGHGLLLGPGATGTDSAAGAQGLVLGQVSAVTDPERAAEAARSTGGAIAVMPLTPETLARLLAWRLGPEARAVQLVPLSQRLDP</sequence>
<evidence type="ECO:0000313" key="3">
    <source>
        <dbReference type="Proteomes" id="UP000477911"/>
    </source>
</evidence>
<feature type="compositionally biased region" description="Basic and acidic residues" evidence="1">
    <location>
        <begin position="221"/>
        <end position="231"/>
    </location>
</feature>